<protein>
    <recommendedName>
        <fullName evidence="4">Prophage helix-turn-helix protein</fullName>
    </recommendedName>
</protein>
<dbReference type="Pfam" id="PF22871">
    <property type="entry name" value="AimR"/>
    <property type="match status" value="1"/>
</dbReference>
<evidence type="ECO:0000313" key="2">
    <source>
        <dbReference type="EMBL" id="OUB61217.1"/>
    </source>
</evidence>
<evidence type="ECO:0008006" key="4">
    <source>
        <dbReference type="Google" id="ProtNLM"/>
    </source>
</evidence>
<dbReference type="EMBL" id="MOOK01000223">
    <property type="protein sequence ID" value="OUB41447.1"/>
    <property type="molecule type" value="Genomic_DNA"/>
</dbReference>
<sequence>MKYWLANIIDQIDFQRKNREKIAKSLGISGSAFSKNLSGKTELGFLNMIKLVEDLFEDSIEKTYMIHEFCKRTNSKKNIRIAMEYGNTLGDLELLRIAIQKGFESNNAKTYEWAHVYELVWLRAKKILSNDNFLDEMENRKKSKAFKNEETIIMLDILNLYSMYDSRDFKLLDGYTETLHSKIKALPSQFIKEVFCNCIKEWFAYALLMDEQIERARELCHSILNTKDEYGCLRLLKAAALGYLGESYAENYEQSLWYLNKGIEMLDECQNEKAQNRKKEFLNMRSYIRMIHQKDMDDLQIFDVGEEALKYIVTGEKEKAVAILKKHEREKGSLSPMKLCYLGAALEDRELLEKSIELFHSQGCKFYSYLPRKILAEMNKNGTMKVGDAK</sequence>
<dbReference type="AlphaFoldDB" id="A0A9X6LEZ2"/>
<proteinExistence type="predicted"/>
<gene>
    <name evidence="2" type="ORF">BK716_01545</name>
    <name evidence="1" type="ORF">BK716_29605</name>
</gene>
<reference evidence="1 3" key="1">
    <citation type="submission" date="2016-10" db="EMBL/GenBank/DDBJ databases">
        <title>Comparative genomics of Bacillus thuringiensis reveals a path to pathogens against multiple invertebrate hosts.</title>
        <authorList>
            <person name="Zheng J."/>
            <person name="Gao Q."/>
            <person name="Liu H."/>
            <person name="Peng D."/>
            <person name="Ruan L."/>
            <person name="Sun M."/>
        </authorList>
    </citation>
    <scope>NUCLEOTIDE SEQUENCE [LARGE SCALE GENOMIC DNA]</scope>
    <source>
        <strain evidence="1">BGSC 4AU1</strain>
    </source>
</reference>
<dbReference type="Proteomes" id="UP000194816">
    <property type="component" value="Unassembled WGS sequence"/>
</dbReference>
<comment type="caution">
    <text evidence="1">The sequence shown here is derived from an EMBL/GenBank/DDBJ whole genome shotgun (WGS) entry which is preliminary data.</text>
</comment>
<organism evidence="1 3">
    <name type="scientific">Bacillus thuringiensis subsp. higo</name>
    <dbReference type="NCBI Taxonomy" id="132266"/>
    <lineage>
        <taxon>Bacteria</taxon>
        <taxon>Bacillati</taxon>
        <taxon>Bacillota</taxon>
        <taxon>Bacilli</taxon>
        <taxon>Bacillales</taxon>
        <taxon>Bacillaceae</taxon>
        <taxon>Bacillus</taxon>
        <taxon>Bacillus cereus group</taxon>
    </lineage>
</organism>
<name>A0A9X6LEZ2_BACUH</name>
<dbReference type="InterPro" id="IPR047705">
    <property type="entry name" value="AimR-like"/>
</dbReference>
<evidence type="ECO:0000313" key="3">
    <source>
        <dbReference type="Proteomes" id="UP000194816"/>
    </source>
</evidence>
<dbReference type="NCBIfam" id="NF038310">
    <property type="entry name" value="lysogeny_AimR"/>
    <property type="match status" value="1"/>
</dbReference>
<evidence type="ECO:0000313" key="1">
    <source>
        <dbReference type="EMBL" id="OUB41447.1"/>
    </source>
</evidence>
<accession>A0A9X6LEZ2</accession>
<dbReference type="EMBL" id="MOOK01000026">
    <property type="protein sequence ID" value="OUB61217.1"/>
    <property type="molecule type" value="Genomic_DNA"/>
</dbReference>
<dbReference type="RefSeq" id="WP_088114115.1">
    <property type="nucleotide sequence ID" value="NZ_MOOK01000026.1"/>
</dbReference>